<gene>
    <name evidence="1" type="ORF">MAMP_00304</name>
</gene>
<dbReference type="RefSeq" id="WP_007146344.1">
    <property type="nucleotide sequence ID" value="NZ_AFIG01000003.1"/>
</dbReference>
<evidence type="ECO:0000313" key="1">
    <source>
        <dbReference type="EMBL" id="EGL53094.1"/>
    </source>
</evidence>
<dbReference type="STRING" id="1026882.MAMP_00304"/>
<dbReference type="Proteomes" id="UP000003544">
    <property type="component" value="Unassembled WGS sequence"/>
</dbReference>
<reference evidence="1 2" key="1">
    <citation type="journal article" date="2011" name="J. Bacteriol.">
        <title>Draft genome sequence of Methylophaga aminisulfidivorans MP T.</title>
        <authorList>
            <person name="Han G.H."/>
            <person name="Kim W."/>
            <person name="Chun J."/>
            <person name="Kim S.W."/>
        </authorList>
    </citation>
    <scope>NUCLEOTIDE SEQUENCE [LARGE SCALE GENOMIC DNA]</scope>
    <source>
        <strain evidence="2">MP(T)</strain>
    </source>
</reference>
<dbReference type="EMBL" id="AFIG01000003">
    <property type="protein sequence ID" value="EGL53094.1"/>
    <property type="molecule type" value="Genomic_DNA"/>
</dbReference>
<keyword evidence="2" id="KW-1185">Reference proteome</keyword>
<organism evidence="1 2">
    <name type="scientific">Methylophaga aminisulfidivorans MP</name>
    <dbReference type="NCBI Taxonomy" id="1026882"/>
    <lineage>
        <taxon>Bacteria</taxon>
        <taxon>Pseudomonadati</taxon>
        <taxon>Pseudomonadota</taxon>
        <taxon>Gammaproteobacteria</taxon>
        <taxon>Thiotrichales</taxon>
        <taxon>Piscirickettsiaceae</taxon>
        <taxon>Methylophaga</taxon>
    </lineage>
</organism>
<protein>
    <submittedName>
        <fullName evidence="1">Uncharacterized protein</fullName>
    </submittedName>
</protein>
<proteinExistence type="predicted"/>
<dbReference type="OrthoDB" id="5865827at2"/>
<evidence type="ECO:0000313" key="2">
    <source>
        <dbReference type="Proteomes" id="UP000003544"/>
    </source>
</evidence>
<name>F5T1J8_9GAMM</name>
<sequence length="202" mass="23052">MSWSDTVENRHLGFETNFWRAVCRLVSCLSDDLAEHTAIRAYILNDSALYLYTKQAKPLSIEICFSERLIIPEGMVETYLDELETDMKKQLKTIRLDRSYHDGAGLLHPDYKNDSSFICHAANTDKIALYVISPLDLAVSKLARYYDGGDLAIKKLADMGFFNRSEFESRAKETLDSYIGDKKLIFSGIRDATEYFSSKTSK</sequence>
<dbReference type="AlphaFoldDB" id="F5T1J8"/>
<accession>F5T1J8</accession>
<comment type="caution">
    <text evidence="1">The sequence shown here is derived from an EMBL/GenBank/DDBJ whole genome shotgun (WGS) entry which is preliminary data.</text>
</comment>